<accession>A0ABN7XAU7</accession>
<gene>
    <name evidence="1" type="ORF">GMARGA_LOCUS40818</name>
</gene>
<evidence type="ECO:0000313" key="2">
    <source>
        <dbReference type="Proteomes" id="UP000789901"/>
    </source>
</evidence>
<dbReference type="EMBL" id="CAJVQB010106874">
    <property type="protein sequence ID" value="CAG8851591.1"/>
    <property type="molecule type" value="Genomic_DNA"/>
</dbReference>
<proteinExistence type="predicted"/>
<keyword evidence="2" id="KW-1185">Reference proteome</keyword>
<protein>
    <submittedName>
        <fullName evidence="1">14890_t:CDS:1</fullName>
    </submittedName>
</protein>
<feature type="non-terminal residue" evidence="1">
    <location>
        <position position="1"/>
    </location>
</feature>
<comment type="caution">
    <text evidence="1">The sequence shown here is derived from an EMBL/GenBank/DDBJ whole genome shotgun (WGS) entry which is preliminary data.</text>
</comment>
<reference evidence="1 2" key="1">
    <citation type="submission" date="2021-06" db="EMBL/GenBank/DDBJ databases">
        <authorList>
            <person name="Kallberg Y."/>
            <person name="Tangrot J."/>
            <person name="Rosling A."/>
        </authorList>
    </citation>
    <scope>NUCLEOTIDE SEQUENCE [LARGE SCALE GENOMIC DNA]</scope>
    <source>
        <strain evidence="1 2">120-4 pot B 10/14</strain>
    </source>
</reference>
<sequence>RARDQGFSFRLQQQISYNRKKYSSIVRYRLTRSVTMDEEIFTLGVEQDPSKNNESKMEDTFIKENSHPLEIIDKHPNQVSEKVKEHIVPRENTN</sequence>
<name>A0ABN7XAU7_GIGMA</name>
<organism evidence="1 2">
    <name type="scientific">Gigaspora margarita</name>
    <dbReference type="NCBI Taxonomy" id="4874"/>
    <lineage>
        <taxon>Eukaryota</taxon>
        <taxon>Fungi</taxon>
        <taxon>Fungi incertae sedis</taxon>
        <taxon>Mucoromycota</taxon>
        <taxon>Glomeromycotina</taxon>
        <taxon>Glomeromycetes</taxon>
        <taxon>Diversisporales</taxon>
        <taxon>Gigasporaceae</taxon>
        <taxon>Gigaspora</taxon>
    </lineage>
</organism>
<dbReference type="Proteomes" id="UP000789901">
    <property type="component" value="Unassembled WGS sequence"/>
</dbReference>
<evidence type="ECO:0000313" key="1">
    <source>
        <dbReference type="EMBL" id="CAG8851591.1"/>
    </source>
</evidence>